<dbReference type="GO" id="GO:0046856">
    <property type="term" value="P:phosphatidylinositol dephosphorylation"/>
    <property type="evidence" value="ECO:0007669"/>
    <property type="project" value="InterPro"/>
</dbReference>
<reference evidence="4" key="2">
    <citation type="submission" date="2018-05" db="EMBL/GenBank/DDBJ databases">
        <title>OmerRS3 (Oryza meridionalis Reference Sequence Version 3).</title>
        <authorList>
            <person name="Zhang J."/>
            <person name="Kudrna D."/>
            <person name="Lee S."/>
            <person name="Talag J."/>
            <person name="Welchert J."/>
            <person name="Wing R.A."/>
        </authorList>
    </citation>
    <scope>NUCLEOTIDE SEQUENCE [LARGE SCALE GENOMIC DNA]</scope>
    <source>
        <strain evidence="4">cv. OR44</strain>
    </source>
</reference>
<keyword evidence="2" id="KW-0378">Hydrolase</keyword>
<dbReference type="eggNOG" id="KOG0565">
    <property type="taxonomic scope" value="Eukaryota"/>
</dbReference>
<dbReference type="InterPro" id="IPR000300">
    <property type="entry name" value="IPPc"/>
</dbReference>
<protein>
    <recommendedName>
        <fullName evidence="3">Inositol polyphosphate-related phosphatase domain-containing protein</fullName>
    </recommendedName>
</protein>
<dbReference type="PANTHER" id="PTHR45666">
    <property type="entry name" value="TYPE IV INOSITOL POLYPHOSPHATE 5-PHOSPHATASE 9"/>
    <property type="match status" value="1"/>
</dbReference>
<evidence type="ECO:0000313" key="4">
    <source>
        <dbReference type="EnsemblPlants" id="OMERI03G25150.1"/>
    </source>
</evidence>
<dbReference type="Proteomes" id="UP000008021">
    <property type="component" value="Chromosome 3"/>
</dbReference>
<dbReference type="GO" id="GO:0034485">
    <property type="term" value="F:phosphatidylinositol-3,4,5-trisphosphate 5-phosphatase activity"/>
    <property type="evidence" value="ECO:0007669"/>
    <property type="project" value="TreeGrafter"/>
</dbReference>
<dbReference type="Gene3D" id="3.60.10.10">
    <property type="entry name" value="Endonuclease/exonuclease/phosphatase"/>
    <property type="match status" value="1"/>
</dbReference>
<proteinExistence type="inferred from homology"/>
<dbReference type="EnsemblPlants" id="OMERI03G25150.1">
    <property type="protein sequence ID" value="OMERI03G25150.1"/>
    <property type="gene ID" value="OMERI03G25150"/>
</dbReference>
<dbReference type="Gramene" id="OMERI03G25150.1">
    <property type="protein sequence ID" value="OMERI03G25150.1"/>
    <property type="gene ID" value="OMERI03G25150"/>
</dbReference>
<dbReference type="HOGENOM" id="CLU_1605307_0_0_1"/>
<dbReference type="GO" id="GO:0004439">
    <property type="term" value="F:phosphatidylinositol-4,5-bisphosphate 5-phosphatase activity"/>
    <property type="evidence" value="ECO:0007669"/>
    <property type="project" value="TreeGrafter"/>
</dbReference>
<evidence type="ECO:0000313" key="5">
    <source>
        <dbReference type="Proteomes" id="UP000008021"/>
    </source>
</evidence>
<dbReference type="SUPFAM" id="SSF56219">
    <property type="entry name" value="DNase I-like"/>
    <property type="match status" value="1"/>
</dbReference>
<dbReference type="Pfam" id="PF22669">
    <property type="entry name" value="Exo_endo_phos2"/>
    <property type="match status" value="1"/>
</dbReference>
<evidence type="ECO:0000256" key="1">
    <source>
        <dbReference type="ARBA" id="ARBA00010768"/>
    </source>
</evidence>
<comment type="similarity">
    <text evidence="1">Belongs to the inositol polyphosphate 5-phosphatase family.</text>
</comment>
<dbReference type="AlphaFoldDB" id="A0A0E0D4A8"/>
<dbReference type="InterPro" id="IPR045849">
    <property type="entry name" value="IP5P_plant"/>
</dbReference>
<dbReference type="PANTHER" id="PTHR45666:SF58">
    <property type="entry name" value="TYPE IV INOSITOL POLYPHOSPHATE 5-PHOSPHATASE 7"/>
    <property type="match status" value="1"/>
</dbReference>
<sequence>MRDENSIKTKKLSWSKTFVRKWFNIKTKAKDFHSDYAVEEGQKDGDELRRNADVVEILRKTRFPHVHGVGDEKSPETILDHDRIIWLGDLNYRIALSYRSVKALVEMHNWKQLLEKDQAGKKGGFIFLPHTNTPTILTDTQATICARMRSEEHQHGATGFYGMGEA</sequence>
<keyword evidence="5" id="KW-1185">Reference proteome</keyword>
<name>A0A0E0D4A8_9ORYZ</name>
<dbReference type="GO" id="GO:0004445">
    <property type="term" value="F:inositol-polyphosphate 5-phosphatase activity"/>
    <property type="evidence" value="ECO:0007669"/>
    <property type="project" value="InterPro"/>
</dbReference>
<organism evidence="4">
    <name type="scientific">Oryza meridionalis</name>
    <dbReference type="NCBI Taxonomy" id="40149"/>
    <lineage>
        <taxon>Eukaryota</taxon>
        <taxon>Viridiplantae</taxon>
        <taxon>Streptophyta</taxon>
        <taxon>Embryophyta</taxon>
        <taxon>Tracheophyta</taxon>
        <taxon>Spermatophyta</taxon>
        <taxon>Magnoliopsida</taxon>
        <taxon>Liliopsida</taxon>
        <taxon>Poales</taxon>
        <taxon>Poaceae</taxon>
        <taxon>BOP clade</taxon>
        <taxon>Oryzoideae</taxon>
        <taxon>Oryzeae</taxon>
        <taxon>Oryzinae</taxon>
        <taxon>Oryza</taxon>
    </lineage>
</organism>
<accession>A0A0E0D4A8</accession>
<reference evidence="4" key="1">
    <citation type="submission" date="2015-04" db="UniProtKB">
        <authorList>
            <consortium name="EnsemblPlants"/>
        </authorList>
    </citation>
    <scope>IDENTIFICATION</scope>
</reference>
<dbReference type="STRING" id="40149.A0A0E0D4A8"/>
<dbReference type="InterPro" id="IPR036691">
    <property type="entry name" value="Endo/exonu/phosph_ase_sf"/>
</dbReference>
<feature type="domain" description="Inositol polyphosphate-related phosphatase" evidence="3">
    <location>
        <begin position="40"/>
        <end position="122"/>
    </location>
</feature>
<evidence type="ECO:0000256" key="2">
    <source>
        <dbReference type="ARBA" id="ARBA00022801"/>
    </source>
</evidence>
<evidence type="ECO:0000259" key="3">
    <source>
        <dbReference type="Pfam" id="PF22669"/>
    </source>
</evidence>